<evidence type="ECO:0000256" key="4">
    <source>
        <dbReference type="ARBA" id="ARBA00023002"/>
    </source>
</evidence>
<dbReference type="GO" id="GO:0016628">
    <property type="term" value="F:oxidoreductase activity, acting on the CH-CH group of donors, NAD or NADP as acceptor"/>
    <property type="evidence" value="ECO:0007669"/>
    <property type="project" value="InterPro"/>
</dbReference>
<protein>
    <submittedName>
        <fullName evidence="9">Geranylgeranyl reductase</fullName>
    </submittedName>
</protein>
<evidence type="ECO:0000256" key="5">
    <source>
        <dbReference type="ARBA" id="ARBA00023098"/>
    </source>
</evidence>
<accession>D3RYN2</accession>
<dbReference type="InterPro" id="IPR050407">
    <property type="entry name" value="Geranylgeranyl_reductase"/>
</dbReference>
<sequence>MDVVVAGVGVAGSFALHYLPKNFEVVGIDKRTKLGYPVECGEIVPVKKEMKALLPNLDDYSIFEIPKKFESNRTRWMKFVLPNGREIDVEFEMHVIRRDEMIRTLAENSGHRLILGKTFDFDGDIIVEGRRLESKVIIGSDGANSRIRRRLGLKFEISPAKQYVVRGFEGEEDTIYMYVGKKIAAGGYAWIIPKGDSVANVGTGFRAEYAEKGDNIHKALDRFLREYPYSSRMLKKAEIIQKIGAVVPIDLPVKSVHGKVILSGDSASMIISHVGAGIPPSMVAGKIAAEVVTEFLNGSVELEEYERRWKDAMYDVMVRSNYLKRMWDKIAERDERVNKLFRIVSEKDMSAILRAKIPMKIKFASILLPVVTTFL</sequence>
<dbReference type="PaxDb" id="589924-Ferp_1444"/>
<dbReference type="PANTHER" id="PTHR42685">
    <property type="entry name" value="GERANYLGERANYL DIPHOSPHATE REDUCTASE"/>
    <property type="match status" value="1"/>
</dbReference>
<dbReference type="PANTHER" id="PTHR42685:SF18">
    <property type="entry name" value="DIGERANYLGERANYLGLYCEROPHOSPHOLIPID REDUCTASE"/>
    <property type="match status" value="1"/>
</dbReference>
<keyword evidence="1" id="KW-0444">Lipid biosynthesis</keyword>
<keyword evidence="5" id="KW-0443">Lipid metabolism</keyword>
<dbReference type="GeneID" id="8778963"/>
<dbReference type="PRINTS" id="PR00420">
    <property type="entry name" value="RNGMNOXGNASE"/>
</dbReference>
<dbReference type="KEGG" id="fpl:Ferp_1444"/>
<evidence type="ECO:0000259" key="8">
    <source>
        <dbReference type="Pfam" id="PF22578"/>
    </source>
</evidence>
<keyword evidence="6" id="KW-0594">Phospholipid biosynthesis</keyword>
<dbReference type="Proteomes" id="UP000002613">
    <property type="component" value="Chromosome"/>
</dbReference>
<organism evidence="9 10">
    <name type="scientific">Ferroglobus placidus (strain DSM 10642 / AEDII12DO)</name>
    <dbReference type="NCBI Taxonomy" id="589924"/>
    <lineage>
        <taxon>Archaea</taxon>
        <taxon>Methanobacteriati</taxon>
        <taxon>Methanobacteriota</taxon>
        <taxon>Archaeoglobi</taxon>
        <taxon>Archaeoglobales</taxon>
        <taxon>Archaeoglobaceae</taxon>
        <taxon>Ferroglobus</taxon>
    </lineage>
</organism>
<dbReference type="SUPFAM" id="SSF51905">
    <property type="entry name" value="FAD/NAD(P)-binding domain"/>
    <property type="match status" value="1"/>
</dbReference>
<dbReference type="NCBIfam" id="TIGR02032">
    <property type="entry name" value="GG-red-SF"/>
    <property type="match status" value="1"/>
</dbReference>
<evidence type="ECO:0000313" key="10">
    <source>
        <dbReference type="Proteomes" id="UP000002613"/>
    </source>
</evidence>
<keyword evidence="4" id="KW-0560">Oxidoreductase</keyword>
<gene>
    <name evidence="9" type="ordered locus">Ferp_1444</name>
</gene>
<dbReference type="AlphaFoldDB" id="D3RYN2"/>
<dbReference type="eggNOG" id="arCOG00570">
    <property type="taxonomic scope" value="Archaea"/>
</dbReference>
<evidence type="ECO:0000256" key="1">
    <source>
        <dbReference type="ARBA" id="ARBA00022516"/>
    </source>
</evidence>
<reference evidence="10" key="1">
    <citation type="submission" date="2010-02" db="EMBL/GenBank/DDBJ databases">
        <title>Complete sequence of Ferroglobus placidus DSM 10642.</title>
        <authorList>
            <consortium name="US DOE Joint Genome Institute"/>
            <person name="Lucas S."/>
            <person name="Copeland A."/>
            <person name="Lapidus A."/>
            <person name="Cheng J.-F."/>
            <person name="Bruce D."/>
            <person name="Goodwin L."/>
            <person name="Pitluck S."/>
            <person name="Saunders E."/>
            <person name="Brettin T."/>
            <person name="Detter J.C."/>
            <person name="Han C."/>
            <person name="Tapia R."/>
            <person name="Larimer F."/>
            <person name="Land M."/>
            <person name="Hauser L."/>
            <person name="Kyrpides N."/>
            <person name="Ivanova N."/>
            <person name="Holmes D."/>
            <person name="Lovley D."/>
            <person name="Kyrpides N."/>
            <person name="Anderson I.J."/>
            <person name="Woyke T."/>
        </authorList>
    </citation>
    <scope>NUCLEOTIDE SEQUENCE [LARGE SCALE GENOMIC DNA]</scope>
    <source>
        <strain evidence="10">DSM 10642 / AEDII12DO</strain>
    </source>
</reference>
<dbReference type="InterPro" id="IPR011777">
    <property type="entry name" value="Geranylgeranyl_Rdtase_fam"/>
</dbReference>
<evidence type="ECO:0000256" key="2">
    <source>
        <dbReference type="ARBA" id="ARBA00022630"/>
    </source>
</evidence>
<dbReference type="InterPro" id="IPR054715">
    <property type="entry name" value="GGR_cat"/>
</dbReference>
<dbReference type="GO" id="GO:0008654">
    <property type="term" value="P:phospholipid biosynthetic process"/>
    <property type="evidence" value="ECO:0007669"/>
    <property type="project" value="UniProtKB-KW"/>
</dbReference>
<dbReference type="InterPro" id="IPR036188">
    <property type="entry name" value="FAD/NAD-bd_sf"/>
</dbReference>
<keyword evidence="7" id="KW-1208">Phospholipid metabolism</keyword>
<proteinExistence type="predicted"/>
<dbReference type="OrthoDB" id="46008at2157"/>
<keyword evidence="10" id="KW-1185">Reference proteome</keyword>
<name>D3RYN2_FERPA</name>
<dbReference type="Gene3D" id="3.50.50.60">
    <property type="entry name" value="FAD/NAD(P)-binding domain"/>
    <property type="match status" value="1"/>
</dbReference>
<dbReference type="STRING" id="589924.Ferp_1444"/>
<feature type="domain" description="Digeranylgeranylglycerophospholipid reductase catalytic" evidence="8">
    <location>
        <begin position="158"/>
        <end position="247"/>
    </location>
</feature>
<evidence type="ECO:0000313" key="9">
    <source>
        <dbReference type="EMBL" id="ADC65595.1"/>
    </source>
</evidence>
<evidence type="ECO:0000256" key="7">
    <source>
        <dbReference type="ARBA" id="ARBA00023264"/>
    </source>
</evidence>
<dbReference type="HOGENOM" id="CLU_024648_0_0_2"/>
<keyword evidence="2" id="KW-0285">Flavoprotein</keyword>
<dbReference type="EMBL" id="CP001899">
    <property type="protein sequence ID" value="ADC65595.1"/>
    <property type="molecule type" value="Genomic_DNA"/>
</dbReference>
<evidence type="ECO:0000256" key="3">
    <source>
        <dbReference type="ARBA" id="ARBA00022827"/>
    </source>
</evidence>
<reference evidence="9 10" key="2">
    <citation type="journal article" date="2011" name="Stand. Genomic Sci.">
        <title>Complete genome sequence of Ferroglobus placidus AEDII12DO.</title>
        <authorList>
            <person name="Anderson I."/>
            <person name="Risso C."/>
            <person name="Holmes D."/>
            <person name="Lucas S."/>
            <person name="Copeland A."/>
            <person name="Lapidus A."/>
            <person name="Cheng J.F."/>
            <person name="Bruce D."/>
            <person name="Goodwin L."/>
            <person name="Pitluck S."/>
            <person name="Saunders E."/>
            <person name="Brettin T."/>
            <person name="Detter J.C."/>
            <person name="Han C."/>
            <person name="Tapia R."/>
            <person name="Larimer F."/>
            <person name="Land M."/>
            <person name="Hauser L."/>
            <person name="Woyke T."/>
            <person name="Lovley D."/>
            <person name="Kyrpides N."/>
            <person name="Ivanova N."/>
        </authorList>
    </citation>
    <scope>NUCLEOTIDE SEQUENCE [LARGE SCALE GENOMIC DNA]</scope>
    <source>
        <strain evidence="10">DSM 10642 / AEDII12DO</strain>
    </source>
</reference>
<dbReference type="RefSeq" id="WP_012965938.1">
    <property type="nucleotide sequence ID" value="NC_013849.1"/>
</dbReference>
<dbReference type="Pfam" id="PF22578">
    <property type="entry name" value="GGR_cat"/>
    <property type="match status" value="1"/>
</dbReference>
<keyword evidence="3" id="KW-0274">FAD</keyword>
<evidence type="ECO:0000256" key="6">
    <source>
        <dbReference type="ARBA" id="ARBA00023209"/>
    </source>
</evidence>